<accession>A0AAV4CQN0</accession>
<feature type="compositionally biased region" description="Low complexity" evidence="1">
    <location>
        <begin position="124"/>
        <end position="134"/>
    </location>
</feature>
<name>A0AAV4CQN0_9GAST</name>
<comment type="caution">
    <text evidence="2">The sequence shown here is derived from an EMBL/GenBank/DDBJ whole genome shotgun (WGS) entry which is preliminary data.</text>
</comment>
<feature type="region of interest" description="Disordered" evidence="1">
    <location>
        <begin position="1"/>
        <end position="52"/>
    </location>
</feature>
<proteinExistence type="predicted"/>
<keyword evidence="3" id="KW-1185">Reference proteome</keyword>
<dbReference type="EMBL" id="BLXT01006878">
    <property type="protein sequence ID" value="GFO34196.1"/>
    <property type="molecule type" value="Genomic_DNA"/>
</dbReference>
<evidence type="ECO:0000313" key="3">
    <source>
        <dbReference type="Proteomes" id="UP000735302"/>
    </source>
</evidence>
<gene>
    <name evidence="2" type="ORF">PoB_006070100</name>
</gene>
<dbReference type="AlphaFoldDB" id="A0AAV4CQN0"/>
<protein>
    <submittedName>
        <fullName evidence="2">Uncharacterized protein</fullName>
    </submittedName>
</protein>
<evidence type="ECO:0000313" key="2">
    <source>
        <dbReference type="EMBL" id="GFO34196.1"/>
    </source>
</evidence>
<reference evidence="2 3" key="1">
    <citation type="journal article" date="2021" name="Elife">
        <title>Chloroplast acquisition without the gene transfer in kleptoplastic sea slugs, Plakobranchus ocellatus.</title>
        <authorList>
            <person name="Maeda T."/>
            <person name="Takahashi S."/>
            <person name="Yoshida T."/>
            <person name="Shimamura S."/>
            <person name="Takaki Y."/>
            <person name="Nagai Y."/>
            <person name="Toyoda A."/>
            <person name="Suzuki Y."/>
            <person name="Arimoto A."/>
            <person name="Ishii H."/>
            <person name="Satoh N."/>
            <person name="Nishiyama T."/>
            <person name="Hasebe M."/>
            <person name="Maruyama T."/>
            <person name="Minagawa J."/>
            <person name="Obokata J."/>
            <person name="Shigenobu S."/>
        </authorList>
    </citation>
    <scope>NUCLEOTIDE SEQUENCE [LARGE SCALE GENOMIC DNA]</scope>
</reference>
<dbReference type="Proteomes" id="UP000735302">
    <property type="component" value="Unassembled WGS sequence"/>
</dbReference>
<sequence length="153" mass="16963">MDPDRSRPSWSGDAFRPTFSDLDVQDLINNDPDEEDDFDSGESDVDENHGHTLNDLMQESIEELIENLVLDLEASPSSSSSDRPNDQVYEGENNVYRSISSSSSRSRNDQAGVVDRRIVRGWVRGRYSGRGPSRSRTKGGTGHRGGMGRGMAQ</sequence>
<feature type="compositionally biased region" description="Acidic residues" evidence="1">
    <location>
        <begin position="31"/>
        <end position="45"/>
    </location>
</feature>
<evidence type="ECO:0000256" key="1">
    <source>
        <dbReference type="SAM" id="MobiDB-lite"/>
    </source>
</evidence>
<organism evidence="2 3">
    <name type="scientific">Plakobranchus ocellatus</name>
    <dbReference type="NCBI Taxonomy" id="259542"/>
    <lineage>
        <taxon>Eukaryota</taxon>
        <taxon>Metazoa</taxon>
        <taxon>Spiralia</taxon>
        <taxon>Lophotrochozoa</taxon>
        <taxon>Mollusca</taxon>
        <taxon>Gastropoda</taxon>
        <taxon>Heterobranchia</taxon>
        <taxon>Euthyneura</taxon>
        <taxon>Panpulmonata</taxon>
        <taxon>Sacoglossa</taxon>
        <taxon>Placobranchoidea</taxon>
        <taxon>Plakobranchidae</taxon>
        <taxon>Plakobranchus</taxon>
    </lineage>
</organism>
<feature type="compositionally biased region" description="Gly residues" evidence="1">
    <location>
        <begin position="139"/>
        <end position="153"/>
    </location>
</feature>
<feature type="region of interest" description="Disordered" evidence="1">
    <location>
        <begin position="72"/>
        <end position="153"/>
    </location>
</feature>